<dbReference type="PROSITE" id="PS51257">
    <property type="entry name" value="PROKAR_LIPOPROTEIN"/>
    <property type="match status" value="1"/>
</dbReference>
<sequence length="169" mass="18056">MNTTPMKFVLAAVVGTSTLTGCSGFIHEGPTDQQIKKGSGLTVAEAAPIVTANFHRIWPEPTDAAVRDVALGAGCRTDPNTLRAVGPPWTPHHSRTEIDPSQEFIDHALANLDAMTAHGFTLRPDPVPGDDPVNRSYEDERGFTVGVDRYATSRQVRFTMTASAPCAAA</sequence>
<gene>
    <name evidence="1" type="ORF">DFR71_5441</name>
</gene>
<keyword evidence="2" id="KW-1185">Reference proteome</keyword>
<organism evidence="1 2">
    <name type="scientific">Nocardia alba</name>
    <dbReference type="NCBI Taxonomy" id="225051"/>
    <lineage>
        <taxon>Bacteria</taxon>
        <taxon>Bacillati</taxon>
        <taxon>Actinomycetota</taxon>
        <taxon>Actinomycetes</taxon>
        <taxon>Mycobacteriales</taxon>
        <taxon>Nocardiaceae</taxon>
        <taxon>Nocardia</taxon>
    </lineage>
</organism>
<reference evidence="1 2" key="1">
    <citation type="submission" date="2019-03" db="EMBL/GenBank/DDBJ databases">
        <title>Genomic Encyclopedia of Type Strains, Phase IV (KMG-IV): sequencing the most valuable type-strain genomes for metagenomic binning, comparative biology and taxonomic classification.</title>
        <authorList>
            <person name="Goeker M."/>
        </authorList>
    </citation>
    <scope>NUCLEOTIDE SEQUENCE [LARGE SCALE GENOMIC DNA]</scope>
    <source>
        <strain evidence="1 2">DSM 44684</strain>
    </source>
</reference>
<evidence type="ECO:0000313" key="1">
    <source>
        <dbReference type="EMBL" id="TCJ93591.1"/>
    </source>
</evidence>
<dbReference type="AlphaFoldDB" id="A0A4R1FQX5"/>
<name>A0A4R1FQX5_9NOCA</name>
<comment type="caution">
    <text evidence="1">The sequence shown here is derived from an EMBL/GenBank/DDBJ whole genome shotgun (WGS) entry which is preliminary data.</text>
</comment>
<evidence type="ECO:0000313" key="2">
    <source>
        <dbReference type="Proteomes" id="UP000294856"/>
    </source>
</evidence>
<dbReference type="STRING" id="1210063.GCA_001612665_05107"/>
<protein>
    <submittedName>
        <fullName evidence="1">Uncharacterized protein</fullName>
    </submittedName>
</protein>
<dbReference type="RefSeq" id="WP_067456307.1">
    <property type="nucleotide sequence ID" value="NZ_SMFR01000005.1"/>
</dbReference>
<accession>A0A4R1FQX5</accession>
<proteinExistence type="predicted"/>
<dbReference type="OrthoDB" id="4566585at2"/>
<dbReference type="EMBL" id="SMFR01000005">
    <property type="protein sequence ID" value="TCJ93591.1"/>
    <property type="molecule type" value="Genomic_DNA"/>
</dbReference>
<dbReference type="Proteomes" id="UP000294856">
    <property type="component" value="Unassembled WGS sequence"/>
</dbReference>